<feature type="region of interest" description="Disordered" evidence="3">
    <location>
        <begin position="1083"/>
        <end position="1122"/>
    </location>
</feature>
<feature type="region of interest" description="Disordered" evidence="3">
    <location>
        <begin position="883"/>
        <end position="941"/>
    </location>
</feature>
<feature type="compositionally biased region" description="Low complexity" evidence="3">
    <location>
        <begin position="483"/>
        <end position="494"/>
    </location>
</feature>
<dbReference type="RefSeq" id="XP_032805404.1">
    <property type="nucleotide sequence ID" value="XM_032949513.1"/>
</dbReference>
<evidence type="ECO:0000313" key="6">
    <source>
        <dbReference type="RefSeq" id="XP_032805405.1"/>
    </source>
</evidence>
<evidence type="ECO:0000313" key="7">
    <source>
        <dbReference type="RefSeq" id="XP_032805406.1"/>
    </source>
</evidence>
<feature type="compositionally biased region" description="Low complexity" evidence="3">
    <location>
        <begin position="720"/>
        <end position="733"/>
    </location>
</feature>
<feature type="compositionally biased region" description="Basic and acidic residues" evidence="3">
    <location>
        <begin position="612"/>
        <end position="622"/>
    </location>
</feature>
<dbReference type="AlphaFoldDB" id="A0AAJ7STM4"/>
<evidence type="ECO:0000256" key="2">
    <source>
        <dbReference type="ARBA" id="ARBA00023054"/>
    </source>
</evidence>
<feature type="compositionally biased region" description="Basic and acidic residues" evidence="3">
    <location>
        <begin position="126"/>
        <end position="137"/>
    </location>
</feature>
<feature type="region of interest" description="Disordered" evidence="3">
    <location>
        <begin position="604"/>
        <end position="630"/>
    </location>
</feature>
<gene>
    <name evidence="5 6 7 8 9 10 11" type="primary">LOC116940167</name>
</gene>
<evidence type="ECO:0000313" key="10">
    <source>
        <dbReference type="RefSeq" id="XP_032805410.1"/>
    </source>
</evidence>
<evidence type="ECO:0000313" key="11">
    <source>
        <dbReference type="RefSeq" id="XP_032805411.1"/>
    </source>
</evidence>
<dbReference type="Proteomes" id="UP001318040">
    <property type="component" value="Chromosome 8"/>
</dbReference>
<keyword evidence="2" id="KW-0175">Coiled coil</keyword>
<feature type="compositionally biased region" description="Polar residues" evidence="3">
    <location>
        <begin position="909"/>
        <end position="920"/>
    </location>
</feature>
<dbReference type="RefSeq" id="XP_032805411.1">
    <property type="nucleotide sequence ID" value="XM_032949520.1"/>
</dbReference>
<dbReference type="RefSeq" id="XP_032805406.1">
    <property type="nucleotide sequence ID" value="XM_032949515.1"/>
</dbReference>
<feature type="compositionally biased region" description="Low complexity" evidence="3">
    <location>
        <begin position="93"/>
        <end position="109"/>
    </location>
</feature>
<feature type="compositionally biased region" description="Low complexity" evidence="3">
    <location>
        <begin position="1083"/>
        <end position="1107"/>
    </location>
</feature>
<dbReference type="RefSeq" id="XP_032805405.1">
    <property type="nucleotide sequence ID" value="XM_032949514.1"/>
</dbReference>
<evidence type="ECO:0000313" key="8">
    <source>
        <dbReference type="RefSeq" id="XP_032805408.1"/>
    </source>
</evidence>
<feature type="compositionally biased region" description="Basic and acidic residues" evidence="3">
    <location>
        <begin position="498"/>
        <end position="509"/>
    </location>
</feature>
<evidence type="ECO:0000313" key="4">
    <source>
        <dbReference type="Proteomes" id="UP001318040"/>
    </source>
</evidence>
<comment type="similarity">
    <text evidence="1">Belongs to the CCSER family.</text>
</comment>
<dbReference type="InterPro" id="IPR029627">
    <property type="entry name" value="CCSER"/>
</dbReference>
<organism evidence="4 8">
    <name type="scientific">Petromyzon marinus</name>
    <name type="common">Sea lamprey</name>
    <dbReference type="NCBI Taxonomy" id="7757"/>
    <lineage>
        <taxon>Eukaryota</taxon>
        <taxon>Metazoa</taxon>
        <taxon>Chordata</taxon>
        <taxon>Craniata</taxon>
        <taxon>Vertebrata</taxon>
        <taxon>Cyclostomata</taxon>
        <taxon>Hyperoartia</taxon>
        <taxon>Petromyzontiformes</taxon>
        <taxon>Petromyzontidae</taxon>
        <taxon>Petromyzon</taxon>
    </lineage>
</organism>
<dbReference type="RefSeq" id="XP_032805408.1">
    <property type="nucleotide sequence ID" value="XM_032949517.1"/>
</dbReference>
<evidence type="ECO:0000313" key="5">
    <source>
        <dbReference type="RefSeq" id="XP_032805404.1"/>
    </source>
</evidence>
<dbReference type="KEGG" id="pmrn:116940167"/>
<feature type="region of interest" description="Disordered" evidence="3">
    <location>
        <begin position="257"/>
        <end position="277"/>
    </location>
</feature>
<reference evidence="5 6" key="1">
    <citation type="submission" date="2025-04" db="UniProtKB">
        <authorList>
            <consortium name="RefSeq"/>
        </authorList>
    </citation>
    <scope>IDENTIFICATION</scope>
    <source>
        <tissue evidence="5 6">Sperm</tissue>
    </source>
</reference>
<feature type="region of interest" description="Disordered" evidence="3">
    <location>
        <begin position="688"/>
        <end position="796"/>
    </location>
</feature>
<evidence type="ECO:0000256" key="3">
    <source>
        <dbReference type="SAM" id="MobiDB-lite"/>
    </source>
</evidence>
<accession>A0AAJ7STM4</accession>
<protein>
    <submittedName>
        <fullName evidence="5 6">Uncharacterized protein LOC116940167 isoform X1</fullName>
    </submittedName>
</protein>
<feature type="compositionally biased region" description="Basic and acidic residues" evidence="3">
    <location>
        <begin position="697"/>
        <end position="709"/>
    </location>
</feature>
<dbReference type="RefSeq" id="XP_032805410.1">
    <property type="nucleotide sequence ID" value="XM_032949519.1"/>
</dbReference>
<keyword evidence="4" id="KW-1185">Reference proteome</keyword>
<evidence type="ECO:0000256" key="1">
    <source>
        <dbReference type="ARBA" id="ARBA00010949"/>
    </source>
</evidence>
<feature type="region of interest" description="Disordered" evidence="3">
    <location>
        <begin position="321"/>
        <end position="513"/>
    </location>
</feature>
<name>A0AAJ7STM4_PETMA</name>
<dbReference type="PANTHER" id="PTHR22461">
    <property type="entry name" value="SERINE-RICH COILED-COIL DOMAIN-CONTAINING PROTEIN 2-RELATED"/>
    <property type="match status" value="1"/>
</dbReference>
<dbReference type="PANTHER" id="PTHR22461:SF1">
    <property type="entry name" value="SERINE-RICH COILED-COIL DOMAIN-CONTAINING PROTEIN 1"/>
    <property type="match status" value="1"/>
</dbReference>
<sequence length="1172" mass="123085">MEGQVKDHKKSTLASRLPRLTRRSPARPSASSGSSPLCVDSGPSSTSGKTSSNGSSGSGNIAGSAGTGDSAGKRFSLFRRPSFALRSSRKKTPSSPTAAASVATPTMVPMRPMGGDAANRDSMGSGEREFSFCESPRDGSNSATLESKSSRCSSSVDSRDDAASGSRFSRGFRFPTGGERSGKKVKRSLSDSFARESLLTSATRGVFRSCIRPNRNSGEFDKAVMTGYRNAAVALPLLELAEETDPRELQERVAAPALAAPVEGEEEEERSPGVDSLEAAAERPLRFVKTASADNVCEVWSLTGSRESSVFQNIIVKTQSTSSHVWERNQADADGDAAPRAGDGKSPRRLHRADGPNAANQSAMKNANAHAGADRADDDDARGCIAKPAAAPTDGHHGRNRAAPGASVPHVGTASPESPRRAQARADPSRRGLPLVAETRSAEREAAAPGGDGRAVGGSRFFYQGGSAHRPATNPRGVGAGAGPTAADAPAPSGDVAGAREVDPRRTESGPESLAWSVAHELHIEEVAVAAACWDEAPGAVEGPGADPGGDAGFPHRVLPLKAGGRAQAGECLRRLSEGSEGDGALNDDNDDGGGVAVTAAAMPVPASRHRQHDEDRRDRGESFASSGVNSMDMLHSLGSLELDEDDLMLDSEHLELSLNGLSLLTGGIEPLQSPGDIRQLNLQRWTENAQRGRTRTRSECSQPERAEQPDPAGPPHQRTSSAHASHLTSLLPSPSPATPEDGGGNGAPPPSSPSVRHHGCSLPPLGGSPPSRVASRHPRSPLELPWSSEEGLCSPEQRGTTYRHIMAECTALKTMLFRLRRVLHEDSDVSLTPATPPPAFPGGKEEADCIDQVLLLEEMERLRDKVRDQEMMIERLQVELEERGRDGRSASVAAGSSFESRPPRAERGTQTTEPTQPANKATGPRKSFLPVRTARGPRPDKQTIFFSAVRVHKTCRRPTTDTVASVAATLAATRPSAGPSEAARPDLQFADRFQASHDESSGRVGDLLVKTELVATAELSRSLQQQQQQQHASDGLYRCGPCSVLIDRDGKTARAKDSGECRSCASPRERFFEPQSHCGPCAASASAAPGESEAAPARPPGESSRPVGSCDPARGGPVEGFRAGIAPVVSRTAGAKNGVDDASVDLRRHAAWVSVGDGRGERADFAAGAAG</sequence>
<feature type="region of interest" description="Disordered" evidence="3">
    <location>
        <begin position="1"/>
        <end position="190"/>
    </location>
</feature>
<feature type="compositionally biased region" description="Low complexity" evidence="3">
    <location>
        <begin position="762"/>
        <end position="772"/>
    </location>
</feature>
<evidence type="ECO:0000313" key="9">
    <source>
        <dbReference type="RefSeq" id="XP_032805409.1"/>
    </source>
</evidence>
<dbReference type="RefSeq" id="XP_032805409.1">
    <property type="nucleotide sequence ID" value="XM_032949518.1"/>
</dbReference>
<proteinExistence type="inferred from homology"/>
<feature type="compositionally biased region" description="Low complexity" evidence="3">
    <location>
        <begin position="26"/>
        <end position="68"/>
    </location>
</feature>